<dbReference type="AlphaFoldDB" id="A0A427Y6F6"/>
<keyword evidence="8" id="KW-1185">Reference proteome</keyword>
<keyword evidence="5" id="KW-0548">Nucleotidyltransferase</keyword>
<dbReference type="Gene3D" id="3.90.550.10">
    <property type="entry name" value="Spore Coat Polysaccharide Biosynthesis Protein SpsA, Chain A"/>
    <property type="match status" value="1"/>
</dbReference>
<evidence type="ECO:0000256" key="2">
    <source>
        <dbReference type="ARBA" id="ARBA00010401"/>
    </source>
</evidence>
<protein>
    <recommendedName>
        <fullName evidence="3">UDP-N-acetylglucosamine diphosphorylase</fullName>
        <ecNumber evidence="3">2.7.7.23</ecNumber>
    </recommendedName>
</protein>
<keyword evidence="4" id="KW-0808">Transferase</keyword>
<evidence type="ECO:0000256" key="4">
    <source>
        <dbReference type="ARBA" id="ARBA00022679"/>
    </source>
</evidence>
<dbReference type="GO" id="GO:0006048">
    <property type="term" value="P:UDP-N-acetylglucosamine biosynthetic process"/>
    <property type="evidence" value="ECO:0007669"/>
    <property type="project" value="TreeGrafter"/>
</dbReference>
<dbReference type="PANTHER" id="PTHR11952:SF2">
    <property type="entry name" value="LD24639P"/>
    <property type="match status" value="1"/>
</dbReference>
<dbReference type="OrthoDB" id="532420at2759"/>
<accession>A0A427Y6F6</accession>
<dbReference type="EC" id="2.7.7.23" evidence="3"/>
<dbReference type="InterPro" id="IPR039741">
    <property type="entry name" value="UDP-sugar_pyrophosphorylase"/>
</dbReference>
<dbReference type="FunFam" id="3.90.550.10:FF:000075">
    <property type="entry name" value="Probable UDP-N-acetylglucosamine pyrophosphorylase"/>
    <property type="match status" value="1"/>
</dbReference>
<dbReference type="GO" id="GO:0003977">
    <property type="term" value="F:UDP-N-acetylglucosamine diphosphorylase activity"/>
    <property type="evidence" value="ECO:0007669"/>
    <property type="project" value="UniProtKB-EC"/>
</dbReference>
<organism evidence="7 8">
    <name type="scientific">Apiotrichum porosum</name>
    <dbReference type="NCBI Taxonomy" id="105984"/>
    <lineage>
        <taxon>Eukaryota</taxon>
        <taxon>Fungi</taxon>
        <taxon>Dikarya</taxon>
        <taxon>Basidiomycota</taxon>
        <taxon>Agaricomycotina</taxon>
        <taxon>Tremellomycetes</taxon>
        <taxon>Trichosporonales</taxon>
        <taxon>Trichosporonaceae</taxon>
        <taxon>Apiotrichum</taxon>
    </lineage>
</organism>
<dbReference type="STRING" id="105984.A0A427Y6F6"/>
<proteinExistence type="inferred from homology"/>
<dbReference type="EMBL" id="RSCE01000002">
    <property type="protein sequence ID" value="RSH86669.1"/>
    <property type="molecule type" value="Genomic_DNA"/>
</dbReference>
<dbReference type="InterPro" id="IPR002618">
    <property type="entry name" value="UDPGP_fam"/>
</dbReference>
<evidence type="ECO:0000256" key="1">
    <source>
        <dbReference type="ARBA" id="ARBA00005208"/>
    </source>
</evidence>
<comment type="caution">
    <text evidence="7">The sequence shown here is derived from an EMBL/GenBank/DDBJ whole genome shotgun (WGS) entry which is preliminary data.</text>
</comment>
<evidence type="ECO:0000256" key="3">
    <source>
        <dbReference type="ARBA" id="ARBA00012457"/>
    </source>
</evidence>
<evidence type="ECO:0000313" key="8">
    <source>
        <dbReference type="Proteomes" id="UP000279236"/>
    </source>
</evidence>
<gene>
    <name evidence="7" type="primary">UAP1</name>
    <name evidence="7" type="ORF">EHS24_004940</name>
</gene>
<evidence type="ECO:0000256" key="5">
    <source>
        <dbReference type="ARBA" id="ARBA00022695"/>
    </source>
</evidence>
<sequence length="540" mass="57949">MTVQNGTAIPATSGVNGSKVAPSLDVTELRATYEGAGQGHVFEFWDKLSPVDQAQFADQLASIDVARVNRIYKNAVSAEAPVTPDVEIPLESASLQPPAAHLLGLDRSRSPSPRPEEVTPLPQSACATAVNNPVDEARWREIGLQAIAGNQVAVLLMAGGQGSRLGSSSPKGMYDIKLPSHRSLFEYQAARIKRLQTIAAEATGKPVDAVRIPWYVMTSGPTRPETTAYFESKDYFGLRRDDVIFFEQGVLPALSNEGKLLLATPSSLFTAPDGNGGVYAALRAPLAPGKPSVLGDMGARGTTYIHAYCVDNCLVKVADPIFIGCCLERKAALGTKVVRKTIPTESVGVLAQRGEGYAVIEYSELSREKAELTDASGRLAFWAANIVNHFYTLEFLESVEAMERKMAFHIARKKIPCVDIATGEQLKPTEPNGMKLELFVFDVFPFTSALTVVEVARAEEFSGLKNASGAKADTPETSRHDLLAQQRRWLVAAGATIADDVEVEVTPETSYGGEGLEWAQGKTFARSGVVTSAADAAALF</sequence>
<dbReference type="InterPro" id="IPR029044">
    <property type="entry name" value="Nucleotide-diphossugar_trans"/>
</dbReference>
<comment type="pathway">
    <text evidence="1">Nucleotide-sugar biosynthesis; UDP-N-acetyl-alpha-D-glucosamine biosynthesis; UDP-N-acetyl-alpha-D-glucosamine from N-acetyl-alpha-D-glucosamine 1-phosphate: step 1/1.</text>
</comment>
<comment type="similarity">
    <text evidence="2">Belongs to the UDPGP type 1 family.</text>
</comment>
<dbReference type="PANTHER" id="PTHR11952">
    <property type="entry name" value="UDP- GLUCOSE PYROPHOSPHORYLASE"/>
    <property type="match status" value="1"/>
</dbReference>
<reference evidence="7 8" key="1">
    <citation type="submission" date="2018-11" db="EMBL/GenBank/DDBJ databases">
        <title>Genome sequence of Apiotrichum porosum DSM 27194.</title>
        <authorList>
            <person name="Aliyu H."/>
            <person name="Gorte O."/>
            <person name="Ochsenreither K."/>
        </authorList>
    </citation>
    <scope>NUCLEOTIDE SEQUENCE [LARGE SCALE GENOMIC DNA]</scope>
    <source>
        <strain evidence="7 8">DSM 27194</strain>
    </source>
</reference>
<comment type="catalytic activity">
    <reaction evidence="6">
        <text>N-acetyl-alpha-D-glucosamine 1-phosphate + UTP + H(+) = UDP-N-acetyl-alpha-D-glucosamine + diphosphate</text>
        <dbReference type="Rhea" id="RHEA:13509"/>
        <dbReference type="ChEBI" id="CHEBI:15378"/>
        <dbReference type="ChEBI" id="CHEBI:33019"/>
        <dbReference type="ChEBI" id="CHEBI:46398"/>
        <dbReference type="ChEBI" id="CHEBI:57705"/>
        <dbReference type="ChEBI" id="CHEBI:57776"/>
        <dbReference type="EC" id="2.7.7.23"/>
    </reaction>
</comment>
<dbReference type="CDD" id="cd04193">
    <property type="entry name" value="UDPGlcNAc_PPase"/>
    <property type="match status" value="1"/>
</dbReference>
<name>A0A427Y6F6_9TREE</name>
<evidence type="ECO:0000256" key="6">
    <source>
        <dbReference type="ARBA" id="ARBA00048493"/>
    </source>
</evidence>
<dbReference type="Pfam" id="PF01704">
    <property type="entry name" value="UDPGP"/>
    <property type="match status" value="1"/>
</dbReference>
<dbReference type="GeneID" id="39589483"/>
<dbReference type="SUPFAM" id="SSF53448">
    <property type="entry name" value="Nucleotide-diphospho-sugar transferases"/>
    <property type="match status" value="1"/>
</dbReference>
<dbReference type="Proteomes" id="UP000279236">
    <property type="component" value="Unassembled WGS sequence"/>
</dbReference>
<dbReference type="RefSeq" id="XP_028479454.1">
    <property type="nucleotide sequence ID" value="XM_028620482.1"/>
</dbReference>
<evidence type="ECO:0000313" key="7">
    <source>
        <dbReference type="EMBL" id="RSH86669.1"/>
    </source>
</evidence>